<protein>
    <submittedName>
        <fullName evidence="2">Uncharacterized protein</fullName>
    </submittedName>
</protein>
<feature type="compositionally biased region" description="Polar residues" evidence="1">
    <location>
        <begin position="75"/>
        <end position="85"/>
    </location>
</feature>
<evidence type="ECO:0000313" key="2">
    <source>
        <dbReference type="EMBL" id="BAD57223.1"/>
    </source>
</evidence>
<sequence length="158" mass="16881">MPAPGVPPLRLISAFTILVPVSPRLAVPMPRMSIKDPIVLSLRCWFQEPADAGLGGRIAEPAGTQPAKPVMPSSEPRNTSHNPSPATAEPRAGIKAPSRSLSEPIANLLRPWYAPDFTAIEGWAVAHSVHAISCDRGNISSDQLADKACFTFSRIHGM</sequence>
<keyword evidence="3" id="KW-1185">Reference proteome</keyword>
<feature type="region of interest" description="Disordered" evidence="1">
    <location>
        <begin position="55"/>
        <end position="98"/>
    </location>
</feature>
<dbReference type="AlphaFoldDB" id="Q5YX68"/>
<proteinExistence type="predicted"/>
<organism evidence="2 3">
    <name type="scientific">Nocardia farcinica (strain IFM 10152)</name>
    <dbReference type="NCBI Taxonomy" id="247156"/>
    <lineage>
        <taxon>Bacteria</taxon>
        <taxon>Bacillati</taxon>
        <taxon>Actinomycetota</taxon>
        <taxon>Actinomycetes</taxon>
        <taxon>Mycobacteriales</taxon>
        <taxon>Nocardiaceae</taxon>
        <taxon>Nocardia</taxon>
    </lineage>
</organism>
<evidence type="ECO:0000256" key="1">
    <source>
        <dbReference type="SAM" id="MobiDB-lite"/>
    </source>
</evidence>
<dbReference type="EMBL" id="AP006618">
    <property type="protein sequence ID" value="BAD57223.1"/>
    <property type="molecule type" value="Genomic_DNA"/>
</dbReference>
<dbReference type="STRING" id="247156.NFA_23760"/>
<dbReference type="KEGG" id="nfa:NFA_23760"/>
<evidence type="ECO:0000313" key="3">
    <source>
        <dbReference type="Proteomes" id="UP000006820"/>
    </source>
</evidence>
<reference evidence="2 3" key="1">
    <citation type="journal article" date="2004" name="Proc. Natl. Acad. Sci. U.S.A.">
        <title>The complete genomic sequence of Nocardia farcinica IFM 10152.</title>
        <authorList>
            <person name="Ishikawa J."/>
            <person name="Yamashita A."/>
            <person name="Mikami Y."/>
            <person name="Hoshino Y."/>
            <person name="Kurita H."/>
            <person name="Hotta K."/>
            <person name="Shiba T."/>
            <person name="Hattori M."/>
        </authorList>
    </citation>
    <scope>NUCLEOTIDE SEQUENCE [LARGE SCALE GENOMIC DNA]</scope>
    <source>
        <strain evidence="2 3">IFM 10152</strain>
    </source>
</reference>
<dbReference type="Proteomes" id="UP000006820">
    <property type="component" value="Chromosome"/>
</dbReference>
<dbReference type="HOGENOM" id="CLU_1667574_0_0_11"/>
<gene>
    <name evidence="2" type="ordered locus">NFA_23760</name>
</gene>
<accession>Q5YX68</accession>
<name>Q5YX68_NOCFA</name>